<protein>
    <recommendedName>
        <fullName evidence="9">Transport permease protein</fullName>
    </recommendedName>
</protein>
<keyword evidence="6 9" id="KW-0812">Transmembrane</keyword>
<comment type="subcellular location">
    <subcellularLocation>
        <location evidence="1">Cell inner membrane</location>
        <topology evidence="1">Multi-pass membrane protein</topology>
    </subcellularLocation>
    <subcellularLocation>
        <location evidence="9">Cell membrane</location>
        <topology evidence="9">Multi-pass membrane protein</topology>
    </subcellularLocation>
</comment>
<keyword evidence="4 9" id="KW-1003">Cell membrane</keyword>
<feature type="transmembrane region" description="Helical" evidence="9">
    <location>
        <begin position="152"/>
        <end position="176"/>
    </location>
</feature>
<feature type="transmembrane region" description="Helical" evidence="9">
    <location>
        <begin position="188"/>
        <end position="205"/>
    </location>
</feature>
<gene>
    <name evidence="11" type="ORF">A2875_02280</name>
</gene>
<keyword evidence="5" id="KW-0997">Cell inner membrane</keyword>
<feature type="transmembrane region" description="Helical" evidence="9">
    <location>
        <begin position="44"/>
        <end position="66"/>
    </location>
</feature>
<keyword evidence="8 9" id="KW-0472">Membrane</keyword>
<evidence type="ECO:0000256" key="5">
    <source>
        <dbReference type="ARBA" id="ARBA00022519"/>
    </source>
</evidence>
<reference evidence="11 12" key="1">
    <citation type="journal article" date="2016" name="Nat. Commun.">
        <title>Thousands of microbial genomes shed light on interconnected biogeochemical processes in an aquifer system.</title>
        <authorList>
            <person name="Anantharaman K."/>
            <person name="Brown C.T."/>
            <person name="Hug L.A."/>
            <person name="Sharon I."/>
            <person name="Castelle C.J."/>
            <person name="Probst A.J."/>
            <person name="Thomas B.C."/>
            <person name="Singh A."/>
            <person name="Wilkins M.J."/>
            <person name="Karaoz U."/>
            <person name="Brodie E.L."/>
            <person name="Williams K.H."/>
            <person name="Hubbard S.S."/>
            <person name="Banfield J.F."/>
        </authorList>
    </citation>
    <scope>NUCLEOTIDE SEQUENCE [LARGE SCALE GENOMIC DNA]</scope>
</reference>
<comment type="caution">
    <text evidence="11">The sequence shown here is derived from an EMBL/GenBank/DDBJ whole genome shotgun (WGS) entry which is preliminary data.</text>
</comment>
<name>A0A1F5ZMJ8_9BACT</name>
<evidence type="ECO:0000313" key="11">
    <source>
        <dbReference type="EMBL" id="OGG13709.1"/>
    </source>
</evidence>
<dbReference type="GO" id="GO:0015920">
    <property type="term" value="P:lipopolysaccharide transport"/>
    <property type="evidence" value="ECO:0007669"/>
    <property type="project" value="TreeGrafter"/>
</dbReference>
<evidence type="ECO:0000256" key="6">
    <source>
        <dbReference type="ARBA" id="ARBA00022692"/>
    </source>
</evidence>
<evidence type="ECO:0000256" key="3">
    <source>
        <dbReference type="ARBA" id="ARBA00022448"/>
    </source>
</evidence>
<evidence type="ECO:0000256" key="2">
    <source>
        <dbReference type="ARBA" id="ARBA00007783"/>
    </source>
</evidence>
<feature type="domain" description="ABC transmembrane type-2" evidence="10">
    <location>
        <begin position="45"/>
        <end position="266"/>
    </location>
</feature>
<dbReference type="Pfam" id="PF01061">
    <property type="entry name" value="ABC2_membrane"/>
    <property type="match status" value="1"/>
</dbReference>
<accession>A0A1F5ZMJ8</accession>
<dbReference type="AlphaFoldDB" id="A0A1F5ZMJ8"/>
<evidence type="ECO:0000313" key="12">
    <source>
        <dbReference type="Proteomes" id="UP000177416"/>
    </source>
</evidence>
<evidence type="ECO:0000256" key="4">
    <source>
        <dbReference type="ARBA" id="ARBA00022475"/>
    </source>
</evidence>
<organism evidence="11 12">
    <name type="scientific">Candidatus Gottesmanbacteria bacterium RIFCSPHIGHO2_01_FULL_46_14</name>
    <dbReference type="NCBI Taxonomy" id="1798380"/>
    <lineage>
        <taxon>Bacteria</taxon>
        <taxon>Candidatus Gottesmaniibacteriota</taxon>
    </lineage>
</organism>
<dbReference type="GO" id="GO:0005886">
    <property type="term" value="C:plasma membrane"/>
    <property type="evidence" value="ECO:0007669"/>
    <property type="project" value="UniProtKB-SubCell"/>
</dbReference>
<dbReference type="PANTHER" id="PTHR30413:SF8">
    <property type="entry name" value="TRANSPORT PERMEASE PROTEIN"/>
    <property type="match status" value="1"/>
</dbReference>
<comment type="similarity">
    <text evidence="2 9">Belongs to the ABC-2 integral membrane protein family.</text>
</comment>
<dbReference type="GO" id="GO:0140359">
    <property type="term" value="F:ABC-type transporter activity"/>
    <property type="evidence" value="ECO:0007669"/>
    <property type="project" value="InterPro"/>
</dbReference>
<proteinExistence type="inferred from homology"/>
<dbReference type="PANTHER" id="PTHR30413">
    <property type="entry name" value="INNER MEMBRANE TRANSPORT PERMEASE"/>
    <property type="match status" value="1"/>
</dbReference>
<evidence type="ECO:0000256" key="7">
    <source>
        <dbReference type="ARBA" id="ARBA00022989"/>
    </source>
</evidence>
<evidence type="ECO:0000256" key="8">
    <source>
        <dbReference type="ARBA" id="ARBA00023136"/>
    </source>
</evidence>
<evidence type="ECO:0000259" key="10">
    <source>
        <dbReference type="PROSITE" id="PS51012"/>
    </source>
</evidence>
<keyword evidence="3 9" id="KW-0813">Transport</keyword>
<feature type="transmembrane region" description="Helical" evidence="9">
    <location>
        <begin position="78"/>
        <end position="97"/>
    </location>
</feature>
<dbReference type="PROSITE" id="PS51012">
    <property type="entry name" value="ABC_TM2"/>
    <property type="match status" value="1"/>
</dbReference>
<evidence type="ECO:0000256" key="1">
    <source>
        <dbReference type="ARBA" id="ARBA00004429"/>
    </source>
</evidence>
<feature type="transmembrane region" description="Helical" evidence="9">
    <location>
        <begin position="242"/>
        <end position="263"/>
    </location>
</feature>
<sequence>MSRKIVITPKKNLFEIDWKEIWDQRDLLYFLTWRDIKIRYKQTVLGVAWIILQPLVSVVVFTIVFGNFAKMPSDNIPYPIFVFIGLLFWNFFSTTLSSSSDSLISNENILKKVYFPKVLAPLSSTLAHIVDLIPMLVILVGMLMYYRVTVTLQALLLLPLLLMMMLVSALGVGMFLAPINAKFRDVRYILPFFIQLMMYATPVIWPSSLFGGTSQIIRIFNPVAEAIEVSRSGFFGTRPMDWPTLILSIGFTGLIFIIGFVYFRRQEDSFIDIL</sequence>
<dbReference type="EMBL" id="MFJJ01000036">
    <property type="protein sequence ID" value="OGG13709.1"/>
    <property type="molecule type" value="Genomic_DNA"/>
</dbReference>
<dbReference type="InterPro" id="IPR047817">
    <property type="entry name" value="ABC2_TM_bact-type"/>
</dbReference>
<feature type="transmembrane region" description="Helical" evidence="9">
    <location>
        <begin position="118"/>
        <end position="146"/>
    </location>
</feature>
<keyword evidence="7 9" id="KW-1133">Transmembrane helix</keyword>
<dbReference type="Proteomes" id="UP000177416">
    <property type="component" value="Unassembled WGS sequence"/>
</dbReference>
<evidence type="ECO:0000256" key="9">
    <source>
        <dbReference type="RuleBase" id="RU361157"/>
    </source>
</evidence>
<dbReference type="InterPro" id="IPR013525">
    <property type="entry name" value="ABC2_TM"/>
</dbReference>